<dbReference type="EMBL" id="CAUJNA010003124">
    <property type="protein sequence ID" value="CAJ1395347.1"/>
    <property type="molecule type" value="Genomic_DNA"/>
</dbReference>
<dbReference type="Gene3D" id="2.40.128.20">
    <property type="match status" value="1"/>
</dbReference>
<evidence type="ECO:0000313" key="2">
    <source>
        <dbReference type="Proteomes" id="UP001178507"/>
    </source>
</evidence>
<keyword evidence="2" id="KW-1185">Reference proteome</keyword>
<dbReference type="Proteomes" id="UP001178507">
    <property type="component" value="Unassembled WGS sequence"/>
</dbReference>
<reference evidence="1" key="1">
    <citation type="submission" date="2023-08" db="EMBL/GenBank/DDBJ databases">
        <authorList>
            <person name="Chen Y."/>
            <person name="Shah S."/>
            <person name="Dougan E. K."/>
            <person name="Thang M."/>
            <person name="Chan C."/>
        </authorList>
    </citation>
    <scope>NUCLEOTIDE SEQUENCE</scope>
</reference>
<evidence type="ECO:0000313" key="1">
    <source>
        <dbReference type="EMBL" id="CAJ1395347.1"/>
    </source>
</evidence>
<organism evidence="1 2">
    <name type="scientific">Effrenium voratum</name>
    <dbReference type="NCBI Taxonomy" id="2562239"/>
    <lineage>
        <taxon>Eukaryota</taxon>
        <taxon>Sar</taxon>
        <taxon>Alveolata</taxon>
        <taxon>Dinophyceae</taxon>
        <taxon>Suessiales</taxon>
        <taxon>Symbiodiniaceae</taxon>
        <taxon>Effrenium</taxon>
    </lineage>
</organism>
<proteinExistence type="predicted"/>
<name>A0AA36N5R8_9DINO</name>
<comment type="caution">
    <text evidence="1">The sequence shown here is derived from an EMBL/GenBank/DDBJ whole genome shotgun (WGS) entry which is preliminary data.</text>
</comment>
<gene>
    <name evidence="1" type="ORF">EVOR1521_LOCUS19795</name>
</gene>
<accession>A0AA36N5R8</accession>
<sequence length="1468" mass="158691">MEELREIDVVDLQSRISVCHVEIQAWSLQERRAAESLALEAATLERLQKALRAEEAATAGAAEAAESQRVLALQVTHRSEQARQGLRRAQGAGAELREQLDALRRAEEDCAWCSIKDQQRLQLELREARVEHWWIQKRSEDAARELCGLREELLAAASPLAGEASELEEGSLLRRERNLAEELRACERQLQGLGRGEQTPRAAFAQERRHRHLLAELEGEEDRQLLRSKSRAFARAAEKTVYRARIQNVRRCTAADGGLTIAQQYFGVYNLPGEEDLSDSELSEVREEVLNHQHEWDSLFFPIDALCGGASEEEEDEDEEGDGDVEPLLGSWLCMDTWGLEEFLKANNVNLIQRKLALSAKWPSWDFERTAGGLRFVNRTMLGDLVEEVCFDREYENRDGQGNLLKCRAEWLPQKRGGCLRTSRKGDIGSWVEERSVSDDKLSFKLTHSNGAKWGRSFFAENVAGRPAAEVLALWQSLREDLDLRCAGTAIREIAKGDGDIEPLLQHILSAAESEECSDSMRGGGLPRVLAGAAWALAKTQHGGGPVLHRAEAASRRRLDEFAPKDLATAAWDFARPSRLGGQDVASLAWALAKTKPLELPLLASPSEAFQAAPPAEPPSPANVAPRRSDKIVDLNGSHCAQAWALAQPLAPGRPLSVAILNTGALGEPEAQQLASLARGTGKLLFSDQRLIAAIVRQAPFHELDPQQPSNRARALARLWADGGSLSGAAAAAFARAAPAAGPQEVSNRGRASGSILLRREPLFAAPSKAAVALSDELDAQGSAMLAWAFATCQSRDEPLFAMIGGHFERLEGELGETQHLAIAAWCFATAVVRGPLLLRAVARSAPRATELGAQSLANVALGRARMALRDGALLQAAAGAVVGKISERQPLNLSNIVRAHASLALEDRPMLDAIASAELTGPSAQQPANRLQGSAVPGLLGKPWAQCHSQHALPLLPEHTPQGPCNTARASAKSAACGEGLLGATGREAATQLPRLQPQNSSNLARALAVPGSLREPFMRTSSAGFLPKLGEFDAQAPTNTMRGFGKASEVPREVMDGMLARAQQQLGQWNPQHPSSFSWALAAATPRSRSFLQGVAEQLALRVAERGPQDPSNGARSFARSGAVRYCMMDATAEEAARQAHLFTAQNSANAARAFGALLPSGSSLKRLAAEAAARCSEFTAQNLGNAAWAPAAPAHEGAALFGATAAASAAVEVSSSDLQALSLLADLPLACPQLRDRLAATVDAIWHHFPRELWDIGPDEAFLEYIWSLNTDNLGCTGDRQLLHEMGVEALAPNSGFEGRALEMISAHRSENAWEDPAELTFGGPVRNRRVFSYAEYRLEAPQVLEGALLQENGARVLSNQRSPLHAVQLPINYRVDRSACSEFLLLSELCGMIEASRAARASGTLRLYSTGPSCLSCMLAIWQFCLLFPAVRVQVAFGRTALAQESHGEGHVVRAGVPEDDPDW</sequence>
<dbReference type="InterPro" id="IPR012674">
    <property type="entry name" value="Calycin"/>
</dbReference>
<protein>
    <submittedName>
        <fullName evidence="1">Uncharacterized protein</fullName>
    </submittedName>
</protein>
<dbReference type="SUPFAM" id="SSF50814">
    <property type="entry name" value="Lipocalins"/>
    <property type="match status" value="1"/>
</dbReference>